<dbReference type="NCBIfam" id="TIGR00427">
    <property type="entry name" value="NAAT family transporter"/>
    <property type="match status" value="1"/>
</dbReference>
<evidence type="ECO:0000313" key="8">
    <source>
        <dbReference type="EMBL" id="KJV09303.1"/>
    </source>
</evidence>
<comment type="caution">
    <text evidence="8">The sequence shown here is derived from an EMBL/GenBank/DDBJ whole genome shotgun (WGS) entry which is preliminary data.</text>
</comment>
<keyword evidence="9" id="KW-1185">Reference proteome</keyword>
<keyword evidence="5 7" id="KW-1133">Transmembrane helix</keyword>
<comment type="similarity">
    <text evidence="2 7">Belongs to the UPF0056 (MarC) family.</text>
</comment>
<dbReference type="RefSeq" id="WP_045776111.1">
    <property type="nucleotide sequence ID" value="NZ_LAJY01000309.1"/>
</dbReference>
<dbReference type="Proteomes" id="UP000033774">
    <property type="component" value="Unassembled WGS sequence"/>
</dbReference>
<dbReference type="GO" id="GO:0005886">
    <property type="term" value="C:plasma membrane"/>
    <property type="evidence" value="ECO:0007669"/>
    <property type="project" value="UniProtKB-SubCell"/>
</dbReference>
<dbReference type="InterPro" id="IPR002771">
    <property type="entry name" value="Multi_antbiot-R_MarC"/>
</dbReference>
<comment type="subcellular location">
    <subcellularLocation>
        <location evidence="1 7">Cell membrane</location>
        <topology evidence="1 7">Multi-pass membrane protein</topology>
    </subcellularLocation>
</comment>
<evidence type="ECO:0000256" key="6">
    <source>
        <dbReference type="ARBA" id="ARBA00023136"/>
    </source>
</evidence>
<accession>A0A0F3IRX9</accession>
<keyword evidence="4 7" id="KW-0812">Transmembrane</keyword>
<evidence type="ECO:0000313" key="9">
    <source>
        <dbReference type="Proteomes" id="UP000033774"/>
    </source>
</evidence>
<gene>
    <name evidence="8" type="ORF">VZ95_12325</name>
</gene>
<feature type="transmembrane region" description="Helical" evidence="7">
    <location>
        <begin position="69"/>
        <end position="91"/>
    </location>
</feature>
<keyword evidence="3" id="KW-1003">Cell membrane</keyword>
<evidence type="ECO:0000256" key="2">
    <source>
        <dbReference type="ARBA" id="ARBA00009784"/>
    </source>
</evidence>
<sequence length="203" mass="21101">MSLSAWLADFITLFVVIDPIGVLPIYLSAIAGMNSADSRRVGRLSIAISFGVLLLFLLIGQALLTQLGIGFPAFRIAGGVILFLVALKMIFDGHEAVPNEERSAAVSEVAVFPVAMPGIAGPGSILAVMLMGSGGTAGWIDELRVASVIAAVLALTLIVMLFGTLLRRVLGRTGILVVSRVMGLLLAALSAQSILDGLKLTFG</sequence>
<dbReference type="Pfam" id="PF01914">
    <property type="entry name" value="MarC"/>
    <property type="match status" value="1"/>
</dbReference>
<evidence type="ECO:0000256" key="4">
    <source>
        <dbReference type="ARBA" id="ARBA00022692"/>
    </source>
</evidence>
<dbReference type="PATRIC" id="fig|552518.3.peg.2058"/>
<evidence type="ECO:0000256" key="5">
    <source>
        <dbReference type="ARBA" id="ARBA00022989"/>
    </source>
</evidence>
<dbReference type="EMBL" id="LAJY01000309">
    <property type="protein sequence ID" value="KJV09303.1"/>
    <property type="molecule type" value="Genomic_DNA"/>
</dbReference>
<dbReference type="AlphaFoldDB" id="A0A0F3IRX9"/>
<proteinExistence type="inferred from homology"/>
<feature type="transmembrane region" description="Helical" evidence="7">
    <location>
        <begin position="41"/>
        <end position="63"/>
    </location>
</feature>
<protein>
    <recommendedName>
        <fullName evidence="7">UPF0056 membrane protein</fullName>
    </recommendedName>
</protein>
<dbReference type="PANTHER" id="PTHR33508">
    <property type="entry name" value="UPF0056 MEMBRANE PROTEIN YHCE"/>
    <property type="match status" value="1"/>
</dbReference>
<evidence type="ECO:0000256" key="3">
    <source>
        <dbReference type="ARBA" id="ARBA00022475"/>
    </source>
</evidence>
<keyword evidence="6 7" id="KW-0472">Membrane</keyword>
<evidence type="ECO:0000256" key="7">
    <source>
        <dbReference type="RuleBase" id="RU362048"/>
    </source>
</evidence>
<reference evidence="8 9" key="1">
    <citation type="submission" date="2015-03" db="EMBL/GenBank/DDBJ databases">
        <title>Draft genome sequence of Elstera litoralis.</title>
        <authorList>
            <person name="Rahalkar M.C."/>
            <person name="Dhakephalkar P.K."/>
            <person name="Pore S.D."/>
            <person name="Arora P."/>
            <person name="Kapse N.G."/>
            <person name="Pandit P.S."/>
        </authorList>
    </citation>
    <scope>NUCLEOTIDE SEQUENCE [LARGE SCALE GENOMIC DNA]</scope>
    <source>
        <strain evidence="8 9">Dia-1</strain>
    </source>
</reference>
<dbReference type="PANTHER" id="PTHR33508:SF1">
    <property type="entry name" value="UPF0056 MEMBRANE PROTEIN YHCE"/>
    <property type="match status" value="1"/>
</dbReference>
<feature type="transmembrane region" description="Helical" evidence="7">
    <location>
        <begin position="143"/>
        <end position="163"/>
    </location>
</feature>
<organism evidence="8 9">
    <name type="scientific">Elstera litoralis</name>
    <dbReference type="NCBI Taxonomy" id="552518"/>
    <lineage>
        <taxon>Bacteria</taxon>
        <taxon>Pseudomonadati</taxon>
        <taxon>Pseudomonadota</taxon>
        <taxon>Alphaproteobacteria</taxon>
        <taxon>Rhodospirillales</taxon>
        <taxon>Rhodospirillaceae</taxon>
        <taxon>Elstera</taxon>
    </lineage>
</organism>
<evidence type="ECO:0000256" key="1">
    <source>
        <dbReference type="ARBA" id="ARBA00004651"/>
    </source>
</evidence>
<name>A0A0F3IRX9_9PROT</name>
<feature type="transmembrane region" description="Helical" evidence="7">
    <location>
        <begin position="111"/>
        <end position="131"/>
    </location>
</feature>
<feature type="transmembrane region" description="Helical" evidence="7">
    <location>
        <begin position="175"/>
        <end position="195"/>
    </location>
</feature>
<feature type="transmembrane region" description="Helical" evidence="7">
    <location>
        <begin position="6"/>
        <end position="29"/>
    </location>
</feature>